<evidence type="ECO:0000256" key="1">
    <source>
        <dbReference type="ARBA" id="ARBA00004429"/>
    </source>
</evidence>
<dbReference type="PANTHER" id="PTHR35011:SF2">
    <property type="entry name" value="2,3-DIKETO-L-GULONATE TRAP TRANSPORTER SMALL PERMEASE PROTEIN YIAM"/>
    <property type="match status" value="1"/>
</dbReference>
<dbReference type="Proteomes" id="UP001058461">
    <property type="component" value="Chromosome"/>
</dbReference>
<feature type="transmembrane region" description="Helical" evidence="9">
    <location>
        <begin position="130"/>
        <end position="148"/>
    </location>
</feature>
<dbReference type="RefSeq" id="WP_255853760.1">
    <property type="nucleotide sequence ID" value="NZ_CP073347.1"/>
</dbReference>
<comment type="subcellular location">
    <subcellularLocation>
        <location evidence="1 9">Cell inner membrane</location>
        <topology evidence="1 9">Multi-pass membrane protein</topology>
    </subcellularLocation>
</comment>
<comment type="subunit">
    <text evidence="9">The complex comprises the extracytoplasmic solute receptor protein and the two transmembrane proteins.</text>
</comment>
<evidence type="ECO:0000256" key="4">
    <source>
        <dbReference type="ARBA" id="ARBA00022519"/>
    </source>
</evidence>
<evidence type="ECO:0000256" key="6">
    <source>
        <dbReference type="ARBA" id="ARBA00022989"/>
    </source>
</evidence>
<reference evidence="11" key="1">
    <citation type="submission" date="2021-04" db="EMBL/GenBank/DDBJ databases">
        <title>Oceanospirillales bacteria with DddD are important DMSP degraders in coastal seawater.</title>
        <authorList>
            <person name="Liu J."/>
        </authorList>
    </citation>
    <scope>NUCLEOTIDE SEQUENCE</scope>
    <source>
        <strain evidence="11">D13-1</strain>
    </source>
</reference>
<dbReference type="EMBL" id="CP073347">
    <property type="protein sequence ID" value="UTW11720.1"/>
    <property type="molecule type" value="Genomic_DNA"/>
</dbReference>
<comment type="similarity">
    <text evidence="8 9">Belongs to the TRAP transporter small permease family.</text>
</comment>
<evidence type="ECO:0000259" key="10">
    <source>
        <dbReference type="Pfam" id="PF04290"/>
    </source>
</evidence>
<proteinExistence type="inferred from homology"/>
<keyword evidence="3" id="KW-1003">Cell membrane</keyword>
<evidence type="ECO:0000256" key="2">
    <source>
        <dbReference type="ARBA" id="ARBA00022448"/>
    </source>
</evidence>
<accession>A0ABY5HKH2</accession>
<feature type="transmembrane region" description="Helical" evidence="9">
    <location>
        <begin position="21"/>
        <end position="46"/>
    </location>
</feature>
<keyword evidence="6 9" id="KW-1133">Transmembrane helix</keyword>
<protein>
    <recommendedName>
        <fullName evidence="9">TRAP transporter small permease protein</fullName>
    </recommendedName>
</protein>
<feature type="transmembrane region" description="Helical" evidence="9">
    <location>
        <begin position="90"/>
        <end position="110"/>
    </location>
</feature>
<feature type="domain" description="Tripartite ATP-independent periplasmic transporters DctQ component" evidence="10">
    <location>
        <begin position="28"/>
        <end position="155"/>
    </location>
</feature>
<keyword evidence="12" id="KW-1185">Reference proteome</keyword>
<keyword evidence="4 9" id="KW-0997">Cell inner membrane</keyword>
<evidence type="ECO:0000256" key="3">
    <source>
        <dbReference type="ARBA" id="ARBA00022475"/>
    </source>
</evidence>
<dbReference type="InterPro" id="IPR007387">
    <property type="entry name" value="TRAP_DctQ"/>
</dbReference>
<evidence type="ECO:0000313" key="12">
    <source>
        <dbReference type="Proteomes" id="UP001058461"/>
    </source>
</evidence>
<dbReference type="Pfam" id="PF04290">
    <property type="entry name" value="DctQ"/>
    <property type="match status" value="1"/>
</dbReference>
<name>A0ABY5HKH2_9GAMM</name>
<evidence type="ECO:0000256" key="8">
    <source>
        <dbReference type="ARBA" id="ARBA00038436"/>
    </source>
</evidence>
<sequence length="171" mass="18839">MMKYVAAKATSWLDRLEKITVVTLCGSIVVLIFMGVLSRFFFHYSIAWSEELARYMFLLGALFGAAAACKTGQHGGIPLLVDKLPPAWQRVTEVIVGICMLVFIGFLAWLSYGTTLRALASGQSSMTTGIPVWVINGGMFLAFSLAFLRTIQGLILGAYRVDKPLLEEHEQ</sequence>
<evidence type="ECO:0000256" key="5">
    <source>
        <dbReference type="ARBA" id="ARBA00022692"/>
    </source>
</evidence>
<dbReference type="PANTHER" id="PTHR35011">
    <property type="entry name" value="2,3-DIKETO-L-GULONATE TRAP TRANSPORTER SMALL PERMEASE PROTEIN YIAM"/>
    <property type="match status" value="1"/>
</dbReference>
<evidence type="ECO:0000256" key="7">
    <source>
        <dbReference type="ARBA" id="ARBA00023136"/>
    </source>
</evidence>
<evidence type="ECO:0000313" key="11">
    <source>
        <dbReference type="EMBL" id="UTW11720.1"/>
    </source>
</evidence>
<keyword evidence="7 9" id="KW-0472">Membrane</keyword>
<organism evidence="11 12">
    <name type="scientific">Marinobacterium rhizophilum</name>
    <dbReference type="NCBI Taxonomy" id="420402"/>
    <lineage>
        <taxon>Bacteria</taxon>
        <taxon>Pseudomonadati</taxon>
        <taxon>Pseudomonadota</taxon>
        <taxon>Gammaproteobacteria</taxon>
        <taxon>Oceanospirillales</taxon>
        <taxon>Oceanospirillaceae</taxon>
        <taxon>Marinobacterium</taxon>
    </lineage>
</organism>
<gene>
    <name evidence="11" type="ORF">KDW95_21115</name>
</gene>
<feature type="transmembrane region" description="Helical" evidence="9">
    <location>
        <begin position="52"/>
        <end position="69"/>
    </location>
</feature>
<comment type="function">
    <text evidence="9">Part of the tripartite ATP-independent periplasmic (TRAP) transport system.</text>
</comment>
<evidence type="ECO:0000256" key="9">
    <source>
        <dbReference type="RuleBase" id="RU369079"/>
    </source>
</evidence>
<keyword evidence="2 9" id="KW-0813">Transport</keyword>
<dbReference type="InterPro" id="IPR055348">
    <property type="entry name" value="DctQ"/>
</dbReference>
<keyword evidence="5 9" id="KW-0812">Transmembrane</keyword>